<dbReference type="InterPro" id="IPR013658">
    <property type="entry name" value="SGL"/>
</dbReference>
<keyword evidence="3" id="KW-1185">Reference proteome</keyword>
<sequence>MLPSRYAAPAATVTAEGWTLTRLSPPSRLHGANGITTGPDGRIWVAQVPASQVSAINPDTGAIEVISPMGGDIVAPDDLVFDDRGNLYLTEITLGRVAMRSPDGTVRVLRDDIPVANPITWHQGRLFAGECRIGARLLELDPAGGGEPRVILDGVPMANAFQVGPDGKLYVPVMGANEIWRVDLATGAHEVVAGGLGVPDSVKFDRQGRIVSTQVASGEVLRIDPQTGTREVLASLGPGLDNVTFVGDRLFVSSINGSVTEILEPGKVRPLVDRGLQWPLGLAADGNGAVFVCDGVFGYGLNREAHGPDALQLIGMAFWPGSPGYLRGVAADQAAGDWLVTTGLGAVARYRPAAAESEILASGYDQLIGIARSDSGAIAFAEYGAGRVHLLEAGEARCLAKGLGRPMGLAIAGSEVLVAEAGAGRVVRIDATGRVETVAEGLGQPEGLCLRQGQVWVVDTLGKRVLAIDPARGTVSEIASGLPVGAPPGVVPRFLGPIGDMAGPMMNFADIACHPDGTLLVGGDAEGSVLALTPAAG</sequence>
<dbReference type="SUPFAM" id="SSF101898">
    <property type="entry name" value="NHL repeat"/>
    <property type="match status" value="1"/>
</dbReference>
<accession>A0A7X1KAW6</accession>
<evidence type="ECO:0000259" key="1">
    <source>
        <dbReference type="Pfam" id="PF08450"/>
    </source>
</evidence>
<name>A0A7X1KAW6_9SPHN</name>
<gene>
    <name evidence="2" type="ORF">H7F49_01880</name>
</gene>
<proteinExistence type="predicted"/>
<dbReference type="RefSeq" id="WP_185681847.1">
    <property type="nucleotide sequence ID" value="NZ_JACLAU010000001.1"/>
</dbReference>
<protein>
    <submittedName>
        <fullName evidence="2">SMP-30/gluconolactonase/LRE family protein</fullName>
    </submittedName>
</protein>
<dbReference type="Pfam" id="PF08450">
    <property type="entry name" value="SGL"/>
    <property type="match status" value="1"/>
</dbReference>
<dbReference type="InterPro" id="IPR051344">
    <property type="entry name" value="Vgb"/>
</dbReference>
<dbReference type="SUPFAM" id="SSF63829">
    <property type="entry name" value="Calcium-dependent phosphotriesterase"/>
    <property type="match status" value="1"/>
</dbReference>
<dbReference type="PANTHER" id="PTHR40274:SF4">
    <property type="entry name" value="BLL1406 PROTEIN"/>
    <property type="match status" value="1"/>
</dbReference>
<feature type="domain" description="SMP-30/Gluconolactonase/LRE-like region" evidence="1">
    <location>
        <begin position="76"/>
        <end position="255"/>
    </location>
</feature>
<evidence type="ECO:0000313" key="3">
    <source>
        <dbReference type="Proteomes" id="UP000520156"/>
    </source>
</evidence>
<dbReference type="Proteomes" id="UP000520156">
    <property type="component" value="Unassembled WGS sequence"/>
</dbReference>
<dbReference type="PANTHER" id="PTHR40274">
    <property type="entry name" value="VIRGINIAMYCIN B LYASE"/>
    <property type="match status" value="1"/>
</dbReference>
<organism evidence="2 3">
    <name type="scientific">Novosphingobium aerophilum</name>
    <dbReference type="NCBI Taxonomy" id="2839843"/>
    <lineage>
        <taxon>Bacteria</taxon>
        <taxon>Pseudomonadati</taxon>
        <taxon>Pseudomonadota</taxon>
        <taxon>Alphaproteobacteria</taxon>
        <taxon>Sphingomonadales</taxon>
        <taxon>Sphingomonadaceae</taxon>
        <taxon>Novosphingobium</taxon>
    </lineage>
</organism>
<dbReference type="InterPro" id="IPR011042">
    <property type="entry name" value="6-blade_b-propeller_TolB-like"/>
</dbReference>
<comment type="caution">
    <text evidence="2">The sequence shown here is derived from an EMBL/GenBank/DDBJ whole genome shotgun (WGS) entry which is preliminary data.</text>
</comment>
<reference evidence="2 3" key="1">
    <citation type="submission" date="2020-08" db="EMBL/GenBank/DDBJ databases">
        <title>The genome sequence of Novosphingobium flavum 4Y4.</title>
        <authorList>
            <person name="Liu Y."/>
        </authorList>
    </citation>
    <scope>NUCLEOTIDE SEQUENCE [LARGE SCALE GENOMIC DNA]</scope>
    <source>
        <strain evidence="2 3">4Y4</strain>
    </source>
</reference>
<dbReference type="Gene3D" id="2.120.10.30">
    <property type="entry name" value="TolB, C-terminal domain"/>
    <property type="match status" value="3"/>
</dbReference>
<dbReference type="AlphaFoldDB" id="A0A7X1KAW6"/>
<dbReference type="EMBL" id="JACLAU010000001">
    <property type="protein sequence ID" value="MBC2650452.1"/>
    <property type="molecule type" value="Genomic_DNA"/>
</dbReference>
<evidence type="ECO:0000313" key="2">
    <source>
        <dbReference type="EMBL" id="MBC2650452.1"/>
    </source>
</evidence>